<feature type="chain" id="PRO_5015845980" description="Lipocalin-like domain-containing protein" evidence="1">
    <location>
        <begin position="22"/>
        <end position="166"/>
    </location>
</feature>
<name>A0A2W5NVC9_9SPHN</name>
<gene>
    <name evidence="2" type="ORF">DI555_05560</name>
</gene>
<protein>
    <recommendedName>
        <fullName evidence="4">Lipocalin-like domain-containing protein</fullName>
    </recommendedName>
</protein>
<evidence type="ECO:0000313" key="3">
    <source>
        <dbReference type="Proteomes" id="UP000249082"/>
    </source>
</evidence>
<evidence type="ECO:0000256" key="1">
    <source>
        <dbReference type="SAM" id="SignalP"/>
    </source>
</evidence>
<keyword evidence="1" id="KW-0732">Signal</keyword>
<feature type="signal peptide" evidence="1">
    <location>
        <begin position="1"/>
        <end position="21"/>
    </location>
</feature>
<dbReference type="PROSITE" id="PS51257">
    <property type="entry name" value="PROKAR_LIPOPROTEIN"/>
    <property type="match status" value="1"/>
</dbReference>
<dbReference type="AlphaFoldDB" id="A0A2W5NVC9"/>
<comment type="caution">
    <text evidence="2">The sequence shown here is derived from an EMBL/GenBank/DDBJ whole genome shotgun (WGS) entry which is preliminary data.</text>
</comment>
<reference evidence="2 3" key="1">
    <citation type="submission" date="2017-08" db="EMBL/GenBank/DDBJ databases">
        <title>Infants hospitalized years apart are colonized by the same room-sourced microbial strains.</title>
        <authorList>
            <person name="Brooks B."/>
            <person name="Olm M.R."/>
            <person name="Firek B.A."/>
            <person name="Baker R."/>
            <person name="Thomas B.C."/>
            <person name="Morowitz M.J."/>
            <person name="Banfield J.F."/>
        </authorList>
    </citation>
    <scope>NUCLEOTIDE SEQUENCE [LARGE SCALE GENOMIC DNA]</scope>
    <source>
        <strain evidence="2">S2_005_002_R2_33</strain>
    </source>
</reference>
<evidence type="ECO:0008006" key="4">
    <source>
        <dbReference type="Google" id="ProtNLM"/>
    </source>
</evidence>
<dbReference type="EMBL" id="QFPX01000004">
    <property type="protein sequence ID" value="PZQ56298.1"/>
    <property type="molecule type" value="Genomic_DNA"/>
</dbReference>
<accession>A0A2W5NVC9</accession>
<organism evidence="2 3">
    <name type="scientific">Novosphingobium pentaromativorans</name>
    <dbReference type="NCBI Taxonomy" id="205844"/>
    <lineage>
        <taxon>Bacteria</taxon>
        <taxon>Pseudomonadati</taxon>
        <taxon>Pseudomonadota</taxon>
        <taxon>Alphaproteobacteria</taxon>
        <taxon>Sphingomonadales</taxon>
        <taxon>Sphingomonadaceae</taxon>
        <taxon>Novosphingobium</taxon>
    </lineage>
</organism>
<proteinExistence type="predicted"/>
<dbReference type="Proteomes" id="UP000249082">
    <property type="component" value="Unassembled WGS sequence"/>
</dbReference>
<sequence>MKIGNALLPKLVLALAASALALGLAACSKEPAKPTDTPTAVAAPVETATTGDEAQGSAETIPTAIPAQLQGRWGLVDADCTSTMGDAKGLLTIDADTLKFYESVAKLGTIKSGSASALDGAFAFSGEGQSWNLDVALSSPDGGKTLIRKDTGPDAMPGTLTYTKCS</sequence>
<evidence type="ECO:0000313" key="2">
    <source>
        <dbReference type="EMBL" id="PZQ56298.1"/>
    </source>
</evidence>